<protein>
    <submittedName>
        <fullName evidence="3">AbrB/MazE/SpoVT family DNA-binding domain-containing protein</fullName>
    </submittedName>
</protein>
<dbReference type="Proteomes" id="UP000226179">
    <property type="component" value="Unassembled WGS sequence"/>
</dbReference>
<evidence type="ECO:0000313" key="3">
    <source>
        <dbReference type="EMBL" id="PGH24214.1"/>
    </source>
</evidence>
<gene>
    <name evidence="3" type="ORF">RN90_01435</name>
</gene>
<dbReference type="PROSITE" id="PS51740">
    <property type="entry name" value="SPOVT_ABRB"/>
    <property type="match status" value="1"/>
</dbReference>
<dbReference type="AlphaFoldDB" id="A0A2B7YJE2"/>
<feature type="domain" description="SpoVT-AbrB" evidence="2">
    <location>
        <begin position="4"/>
        <end position="49"/>
    </location>
</feature>
<dbReference type="InterPro" id="IPR039052">
    <property type="entry name" value="Antitox_PemI-like"/>
</dbReference>
<sequence length="84" mass="10086">MEVLRVQKWGNSQGIRLPKKILKDLGIDINDKIEIILNGEEIILKKIKKYTNLDDLFKDYKGDYRKDFDEFEFFGEAQGREFKW</sequence>
<dbReference type="RefSeq" id="WP_158411229.1">
    <property type="nucleotide sequence ID" value="NZ_CP077150.1"/>
</dbReference>
<accession>A0A2B7YJE2</accession>
<dbReference type="InterPro" id="IPR007159">
    <property type="entry name" value="SpoVT-AbrB_dom"/>
</dbReference>
<dbReference type="GO" id="GO:0003677">
    <property type="term" value="F:DNA binding"/>
    <property type="evidence" value="ECO:0007669"/>
    <property type="project" value="UniProtKB-UniRule"/>
</dbReference>
<dbReference type="Pfam" id="PF04014">
    <property type="entry name" value="MazE_antitoxin"/>
    <property type="match status" value="1"/>
</dbReference>
<keyword evidence="1 3" id="KW-0238">DNA-binding</keyword>
<dbReference type="SUPFAM" id="SSF89447">
    <property type="entry name" value="AbrB/MazE/MraZ-like"/>
    <property type="match status" value="1"/>
</dbReference>
<proteinExistence type="predicted"/>
<evidence type="ECO:0000313" key="4">
    <source>
        <dbReference type="Proteomes" id="UP000226179"/>
    </source>
</evidence>
<dbReference type="PANTHER" id="PTHR40516:SF1">
    <property type="entry name" value="ANTITOXIN CHPS-RELATED"/>
    <property type="match status" value="1"/>
</dbReference>
<dbReference type="SMART" id="SM00966">
    <property type="entry name" value="SpoVT_AbrB"/>
    <property type="match status" value="1"/>
</dbReference>
<name>A0A2B7YJE2_9FUSO</name>
<organism evidence="3 4">
    <name type="scientific">Fusobacterium animalis</name>
    <dbReference type="NCBI Taxonomy" id="76859"/>
    <lineage>
        <taxon>Bacteria</taxon>
        <taxon>Fusobacteriati</taxon>
        <taxon>Fusobacteriota</taxon>
        <taxon>Fusobacteriia</taxon>
        <taxon>Fusobacteriales</taxon>
        <taxon>Fusobacteriaceae</taxon>
        <taxon>Fusobacterium</taxon>
    </lineage>
</organism>
<evidence type="ECO:0000259" key="2">
    <source>
        <dbReference type="PROSITE" id="PS51740"/>
    </source>
</evidence>
<dbReference type="GO" id="GO:0097351">
    <property type="term" value="F:toxin sequestering activity"/>
    <property type="evidence" value="ECO:0007669"/>
    <property type="project" value="InterPro"/>
</dbReference>
<dbReference type="EMBL" id="NJGJ01000001">
    <property type="protein sequence ID" value="PGH24214.1"/>
    <property type="molecule type" value="Genomic_DNA"/>
</dbReference>
<comment type="caution">
    <text evidence="3">The sequence shown here is derived from an EMBL/GenBank/DDBJ whole genome shotgun (WGS) entry which is preliminary data.</text>
</comment>
<reference evidence="3 4" key="1">
    <citation type="submission" date="2017-06" db="EMBL/GenBank/DDBJ databases">
        <title>Draft genome sequence of Fusobacterium nucleatum subsp. animalis KCOM 1280 (=ChDC F318).</title>
        <authorList>
            <person name="Kook J.-K."/>
            <person name="Park S.-N."/>
            <person name="Lim Y.K."/>
            <person name="Roh H."/>
        </authorList>
    </citation>
    <scope>NUCLEOTIDE SEQUENCE [LARGE SCALE GENOMIC DNA]</scope>
    <source>
        <strain evidence="4">KCOM 1280 ( ChDC F318)</strain>
    </source>
</reference>
<dbReference type="PANTHER" id="PTHR40516">
    <property type="entry name" value="ANTITOXIN CHPS-RELATED"/>
    <property type="match status" value="1"/>
</dbReference>
<dbReference type="Gene3D" id="2.10.260.10">
    <property type="match status" value="1"/>
</dbReference>
<dbReference type="InterPro" id="IPR037914">
    <property type="entry name" value="SpoVT-AbrB_sf"/>
</dbReference>
<evidence type="ECO:0000256" key="1">
    <source>
        <dbReference type="PROSITE-ProRule" id="PRU01076"/>
    </source>
</evidence>